<protein>
    <submittedName>
        <fullName evidence="1">Type VI secretion protein VasB-1</fullName>
    </submittedName>
</protein>
<organism evidence="1 2">
    <name type="scientific">Vibrio genomosp. F6 str. FF-238</name>
    <dbReference type="NCBI Taxonomy" id="1191298"/>
    <lineage>
        <taxon>Bacteria</taxon>
        <taxon>Pseudomonadati</taxon>
        <taxon>Pseudomonadota</taxon>
        <taxon>Gammaproteobacteria</taxon>
        <taxon>Vibrionales</taxon>
        <taxon>Vibrionaceae</taxon>
        <taxon>Vibrio</taxon>
    </lineage>
</organism>
<reference evidence="1 2" key="1">
    <citation type="journal article" date="2012" name="Science">
        <title>Ecological populations of bacteria act as socially cohesive units of antibiotic production and resistance.</title>
        <authorList>
            <person name="Cordero O.X."/>
            <person name="Wildschutte H."/>
            <person name="Kirkup B."/>
            <person name="Proehl S."/>
            <person name="Ngo L."/>
            <person name="Hussain F."/>
            <person name="Le Roux F."/>
            <person name="Mincer T."/>
            <person name="Polz M.F."/>
        </authorList>
    </citation>
    <scope>NUCLEOTIDE SEQUENCE [LARGE SCALE GENOMIC DNA]</scope>
    <source>
        <strain evidence="1 2">FF-238</strain>
    </source>
</reference>
<keyword evidence="2" id="KW-1185">Reference proteome</keyword>
<dbReference type="PANTHER" id="PTHR35564">
    <property type="match status" value="1"/>
</dbReference>
<gene>
    <name evidence="1" type="ORF">A130_13710</name>
</gene>
<dbReference type="RefSeq" id="WP_017052344.1">
    <property type="nucleotide sequence ID" value="NZ_AJYW02000058.1"/>
</dbReference>
<comment type="caution">
    <text evidence="1">The sequence shown here is derived from an EMBL/GenBank/DDBJ whole genome shotgun (WGS) entry which is preliminary data.</text>
</comment>
<dbReference type="PANTHER" id="PTHR35564:SF4">
    <property type="entry name" value="CYTOPLASMIC PROTEIN"/>
    <property type="match status" value="1"/>
</dbReference>
<dbReference type="Proteomes" id="UP000094165">
    <property type="component" value="Unassembled WGS sequence"/>
</dbReference>
<proteinExistence type="predicted"/>
<evidence type="ECO:0000313" key="2">
    <source>
        <dbReference type="Proteomes" id="UP000094165"/>
    </source>
</evidence>
<name>A0A1E5D4I3_9VIBR</name>
<dbReference type="InterPro" id="IPR010732">
    <property type="entry name" value="T6SS_TssG-like"/>
</dbReference>
<accession>A0A1E5D4I3</accession>
<dbReference type="EMBL" id="AJYW02000058">
    <property type="protein sequence ID" value="OEE78094.1"/>
    <property type="molecule type" value="Genomic_DNA"/>
</dbReference>
<sequence>MQESSLMDLKPMTNRADLERVWQWFKHQADSLDARPSVRFSVESLPAHYQNQVTQVYADHTNHYVVKTSLPGLSGSRASMPRPMYQQALAAQFDLGNESALEFFDTFNNRYFRLYCQVQLKHDLTSQMEEETFTWNQHQQSMTSMLASLCGVAENRDFLPQRHLVQYTGLLGLKLTCPITLKSLLEDYFEAEFQIEHSELEYQPLTPCSLSKLGKSGQNTQLGMGALLGKTTPMLGQKLSIKIRPRDYRHYLAIRQDKKMVKAIDHLVRSYMGINIKYHLYMSVNSQYLPRVKLTSIADKGVRIGQSAWMSSRENKKRYVDMPLTIS</sequence>
<dbReference type="Pfam" id="PF06996">
    <property type="entry name" value="T6SS_TssG"/>
    <property type="match status" value="1"/>
</dbReference>
<evidence type="ECO:0000313" key="1">
    <source>
        <dbReference type="EMBL" id="OEE78094.1"/>
    </source>
</evidence>
<dbReference type="AlphaFoldDB" id="A0A1E5D4I3"/>